<sequence length="173" mass="18679">MLAASGLMAVSTLAMAAAPVVAASAANPAPNAAQVKAAHDLMAAMQTEKMARSVGGGSKFPNEQQRQEFMAKLDKVPAEQVYTRLSAPVAKLLTPETVLEMTRFYQSSYGQKVLQMDYNSRPSMYGAMPKPTPEEKKALAKPAYVKADQEFQAARSAIRHEVFVLVTEVAKSK</sequence>
<protein>
    <recommendedName>
        <fullName evidence="4">DUF2059 domain-containing protein</fullName>
    </recommendedName>
</protein>
<proteinExistence type="predicted"/>
<evidence type="ECO:0000256" key="1">
    <source>
        <dbReference type="SAM" id="SignalP"/>
    </source>
</evidence>
<keyword evidence="3" id="KW-1185">Reference proteome</keyword>
<dbReference type="AlphaFoldDB" id="A0A7X4KQX5"/>
<reference evidence="2 3" key="1">
    <citation type="submission" date="2019-12" db="EMBL/GenBank/DDBJ databases">
        <title>Novel species isolated from a subtropical stream in China.</title>
        <authorList>
            <person name="Lu H."/>
        </authorList>
    </citation>
    <scope>NUCLEOTIDE SEQUENCE [LARGE SCALE GENOMIC DNA]</scope>
    <source>
        <strain evidence="2 3">FT127W</strain>
    </source>
</reference>
<evidence type="ECO:0008006" key="4">
    <source>
        <dbReference type="Google" id="ProtNLM"/>
    </source>
</evidence>
<dbReference type="Proteomes" id="UP000450676">
    <property type="component" value="Unassembled WGS sequence"/>
</dbReference>
<dbReference type="EMBL" id="WWCU01000045">
    <property type="protein sequence ID" value="MYN10781.1"/>
    <property type="molecule type" value="Genomic_DNA"/>
</dbReference>
<accession>A0A7X4KQX5</accession>
<organism evidence="2 3">
    <name type="scientific">Pseudoduganella aquatica</name>
    <dbReference type="NCBI Taxonomy" id="2660641"/>
    <lineage>
        <taxon>Bacteria</taxon>
        <taxon>Pseudomonadati</taxon>
        <taxon>Pseudomonadota</taxon>
        <taxon>Betaproteobacteria</taxon>
        <taxon>Burkholderiales</taxon>
        <taxon>Oxalobacteraceae</taxon>
        <taxon>Telluria group</taxon>
        <taxon>Pseudoduganella</taxon>
    </lineage>
</organism>
<comment type="caution">
    <text evidence="2">The sequence shown here is derived from an EMBL/GenBank/DDBJ whole genome shotgun (WGS) entry which is preliminary data.</text>
</comment>
<name>A0A7X4KQX5_9BURK</name>
<gene>
    <name evidence="2" type="ORF">GTP77_26020</name>
</gene>
<feature type="chain" id="PRO_5031415112" description="DUF2059 domain-containing protein" evidence="1">
    <location>
        <begin position="17"/>
        <end position="173"/>
    </location>
</feature>
<evidence type="ECO:0000313" key="2">
    <source>
        <dbReference type="EMBL" id="MYN10781.1"/>
    </source>
</evidence>
<evidence type="ECO:0000313" key="3">
    <source>
        <dbReference type="Proteomes" id="UP000450676"/>
    </source>
</evidence>
<feature type="signal peptide" evidence="1">
    <location>
        <begin position="1"/>
        <end position="16"/>
    </location>
</feature>
<keyword evidence="1" id="KW-0732">Signal</keyword>